<dbReference type="FunFam" id="3.40.50.2020:FF:000006">
    <property type="entry name" value="Hypoxanthine phosphoribosyltransferase"/>
    <property type="match status" value="1"/>
</dbReference>
<dbReference type="GO" id="GO:0000287">
    <property type="term" value="F:magnesium ion binding"/>
    <property type="evidence" value="ECO:0007669"/>
    <property type="project" value="TreeGrafter"/>
</dbReference>
<dbReference type="InterPro" id="IPR000836">
    <property type="entry name" value="PRTase_dom"/>
</dbReference>
<dbReference type="InterPro" id="IPR029057">
    <property type="entry name" value="PRTase-like"/>
</dbReference>
<reference evidence="18" key="1">
    <citation type="submission" date="2014-02" db="EMBL/GenBank/DDBJ databases">
        <title>Complete genome sequence and comparative genomic analysis of the nitrogen-fixing bacterium Leptospirillum ferriphilum YSK.</title>
        <authorList>
            <person name="Guo X."/>
            <person name="Yin H."/>
            <person name="Liang Y."/>
            <person name="Hu Q."/>
            <person name="Ma L."/>
            <person name="Xiao Y."/>
            <person name="Zhang X."/>
            <person name="Qiu G."/>
            <person name="Liu X."/>
        </authorList>
    </citation>
    <scope>NUCLEOTIDE SEQUENCE [LARGE SCALE GENOMIC DNA]</scope>
    <source>
        <strain evidence="18">YSK</strain>
    </source>
</reference>
<gene>
    <name evidence="17" type="ORF">Y981_10115</name>
</gene>
<dbReference type="PANTHER" id="PTHR43340:SF1">
    <property type="entry name" value="HYPOXANTHINE PHOSPHORIBOSYLTRANSFERASE"/>
    <property type="match status" value="1"/>
</dbReference>
<dbReference type="GO" id="GO:0004422">
    <property type="term" value="F:hypoxanthine phosphoribosyltransferase activity"/>
    <property type="evidence" value="ECO:0007669"/>
    <property type="project" value="InterPro"/>
</dbReference>
<reference evidence="17 18" key="2">
    <citation type="journal article" date="2015" name="Biomed. Res. Int.">
        <title>Effects of Arsenite Resistance on the Growth and Functional Gene Expression of Leptospirillum ferriphilum and Acidithiobacillus thiooxidans in Pure Culture and Coculture.</title>
        <authorList>
            <person name="Jiang H."/>
            <person name="Liang Y."/>
            <person name="Yin H."/>
            <person name="Xiao Y."/>
            <person name="Guo X."/>
            <person name="Xu Y."/>
            <person name="Hu Q."/>
            <person name="Liu H."/>
            <person name="Liu X."/>
        </authorList>
    </citation>
    <scope>NUCLEOTIDE SEQUENCE [LARGE SCALE GENOMIC DNA]</scope>
    <source>
        <strain evidence="17 18">YSK</strain>
    </source>
</reference>
<dbReference type="NCBIfam" id="TIGR01203">
    <property type="entry name" value="HGPRTase"/>
    <property type="match status" value="1"/>
</dbReference>
<comment type="catalytic activity">
    <reaction evidence="14">
        <text>IMP + diphosphate = hypoxanthine + 5-phospho-alpha-D-ribose 1-diphosphate</text>
        <dbReference type="Rhea" id="RHEA:17973"/>
        <dbReference type="ChEBI" id="CHEBI:17368"/>
        <dbReference type="ChEBI" id="CHEBI:33019"/>
        <dbReference type="ChEBI" id="CHEBI:58017"/>
        <dbReference type="ChEBI" id="CHEBI:58053"/>
        <dbReference type="EC" id="2.4.2.8"/>
    </reaction>
    <physiologicalReaction direction="right-to-left" evidence="14">
        <dbReference type="Rhea" id="RHEA:17975"/>
    </physiologicalReaction>
</comment>
<comment type="cofactor">
    <cofactor evidence="1 15">
        <name>Mg(2+)</name>
        <dbReference type="ChEBI" id="CHEBI:18420"/>
    </cofactor>
</comment>
<organism evidence="17 18">
    <name type="scientific">Leptospirillum ferriphilum YSK</name>
    <dbReference type="NCBI Taxonomy" id="1441628"/>
    <lineage>
        <taxon>Bacteria</taxon>
        <taxon>Pseudomonadati</taxon>
        <taxon>Nitrospirota</taxon>
        <taxon>Nitrospiria</taxon>
        <taxon>Nitrospirales</taxon>
        <taxon>Nitrospiraceae</taxon>
        <taxon>Leptospirillum</taxon>
    </lineage>
</organism>
<dbReference type="GO" id="GO:0046100">
    <property type="term" value="P:hypoxanthine metabolic process"/>
    <property type="evidence" value="ECO:0007669"/>
    <property type="project" value="TreeGrafter"/>
</dbReference>
<dbReference type="EMBL" id="CP007243">
    <property type="protein sequence ID" value="AIA30977.1"/>
    <property type="molecule type" value="Genomic_DNA"/>
</dbReference>
<dbReference type="GO" id="GO:0006178">
    <property type="term" value="P:guanine salvage"/>
    <property type="evidence" value="ECO:0007669"/>
    <property type="project" value="TreeGrafter"/>
</dbReference>
<evidence type="ECO:0000256" key="8">
    <source>
        <dbReference type="ARBA" id="ARBA00022679"/>
    </source>
</evidence>
<dbReference type="EC" id="2.4.2.8" evidence="5 15"/>
<evidence type="ECO:0000256" key="14">
    <source>
        <dbReference type="ARBA" id="ARBA00049402"/>
    </source>
</evidence>
<evidence type="ECO:0000259" key="16">
    <source>
        <dbReference type="Pfam" id="PF00156"/>
    </source>
</evidence>
<dbReference type="GO" id="GO:0032264">
    <property type="term" value="P:IMP salvage"/>
    <property type="evidence" value="ECO:0007669"/>
    <property type="project" value="UniProtKB-UniPathway"/>
</dbReference>
<evidence type="ECO:0000313" key="17">
    <source>
        <dbReference type="EMBL" id="AIA30977.1"/>
    </source>
</evidence>
<dbReference type="CDD" id="cd06223">
    <property type="entry name" value="PRTases_typeI"/>
    <property type="match status" value="1"/>
</dbReference>
<evidence type="ECO:0000256" key="10">
    <source>
        <dbReference type="ARBA" id="ARBA00022726"/>
    </source>
</evidence>
<dbReference type="Gene3D" id="3.40.50.2020">
    <property type="match status" value="1"/>
</dbReference>
<keyword evidence="9 15" id="KW-0479">Metal-binding</keyword>
<evidence type="ECO:0000256" key="5">
    <source>
        <dbReference type="ARBA" id="ARBA00011895"/>
    </source>
</evidence>
<comment type="subcellular location">
    <subcellularLocation>
        <location evidence="2 15">Cytoplasm</location>
    </subcellularLocation>
</comment>
<dbReference type="Pfam" id="PF00156">
    <property type="entry name" value="Pribosyltran"/>
    <property type="match status" value="1"/>
</dbReference>
<keyword evidence="12 15" id="KW-0460">Magnesium</keyword>
<evidence type="ECO:0000256" key="1">
    <source>
        <dbReference type="ARBA" id="ARBA00001946"/>
    </source>
</evidence>
<keyword evidence="8 15" id="KW-0808">Transferase</keyword>
<evidence type="ECO:0000313" key="18">
    <source>
        <dbReference type="Proteomes" id="UP000027059"/>
    </source>
</evidence>
<dbReference type="HOGENOM" id="CLU_073615_3_0_0"/>
<accession>A0A059Y0I9</accession>
<evidence type="ECO:0000256" key="6">
    <source>
        <dbReference type="ARBA" id="ARBA00022490"/>
    </source>
</evidence>
<feature type="domain" description="Phosphoribosyltransferase" evidence="16">
    <location>
        <begin position="12"/>
        <end position="158"/>
    </location>
</feature>
<dbReference type="UniPathway" id="UPA00591">
    <property type="reaction ID" value="UER00648"/>
</dbReference>
<evidence type="ECO:0000256" key="15">
    <source>
        <dbReference type="RuleBase" id="RU364099"/>
    </source>
</evidence>
<dbReference type="KEGG" id="lfp:Y981_10115"/>
<dbReference type="GO" id="GO:0006166">
    <property type="term" value="P:purine ribonucleoside salvage"/>
    <property type="evidence" value="ECO:0007669"/>
    <property type="project" value="UniProtKB-KW"/>
</dbReference>
<name>A0A059Y0I9_9BACT</name>
<dbReference type="GO" id="GO:0032263">
    <property type="term" value="P:GMP salvage"/>
    <property type="evidence" value="ECO:0007669"/>
    <property type="project" value="TreeGrafter"/>
</dbReference>
<keyword evidence="11 15" id="KW-0547">Nucleotide-binding</keyword>
<comment type="similarity">
    <text evidence="4 15">Belongs to the purine/pyrimidine phosphoribosyltransferase family.</text>
</comment>
<dbReference type="InterPro" id="IPR050408">
    <property type="entry name" value="HGPRT"/>
</dbReference>
<dbReference type="PANTHER" id="PTHR43340">
    <property type="entry name" value="HYPOXANTHINE-GUANINE PHOSPHORIBOSYLTRANSFERASE"/>
    <property type="match status" value="1"/>
</dbReference>
<evidence type="ECO:0000256" key="11">
    <source>
        <dbReference type="ARBA" id="ARBA00022741"/>
    </source>
</evidence>
<dbReference type="AlphaFoldDB" id="A0A059Y0I9"/>
<keyword evidence="10 15" id="KW-0660">Purine salvage</keyword>
<evidence type="ECO:0000256" key="9">
    <source>
        <dbReference type="ARBA" id="ARBA00022723"/>
    </source>
</evidence>
<dbReference type="GO" id="GO:0005829">
    <property type="term" value="C:cytosol"/>
    <property type="evidence" value="ECO:0007669"/>
    <property type="project" value="TreeGrafter"/>
</dbReference>
<evidence type="ECO:0000256" key="4">
    <source>
        <dbReference type="ARBA" id="ARBA00008391"/>
    </source>
</evidence>
<protein>
    <recommendedName>
        <fullName evidence="5 15">Hypoxanthine phosphoribosyltransferase</fullName>
        <ecNumber evidence="5 15">2.4.2.8</ecNumber>
    </recommendedName>
</protein>
<keyword evidence="18" id="KW-1185">Reference proteome</keyword>
<dbReference type="GO" id="GO:0000166">
    <property type="term" value="F:nucleotide binding"/>
    <property type="evidence" value="ECO:0007669"/>
    <property type="project" value="UniProtKB-KW"/>
</dbReference>
<evidence type="ECO:0000256" key="7">
    <source>
        <dbReference type="ARBA" id="ARBA00022676"/>
    </source>
</evidence>
<dbReference type="RefSeq" id="WP_023525013.1">
    <property type="nucleotide sequence ID" value="NZ_CP007243.1"/>
</dbReference>
<evidence type="ECO:0000256" key="3">
    <source>
        <dbReference type="ARBA" id="ARBA00004669"/>
    </source>
</evidence>
<evidence type="ECO:0000256" key="2">
    <source>
        <dbReference type="ARBA" id="ARBA00004496"/>
    </source>
</evidence>
<sequence length="176" mass="19415">MEKIFGKPLITQEEILHRVRELGLQITEDYAGKNLILIGILKGAFAFTADLSRCIGIPARIDFLMTSTQESSGQSPVKTISEPTLSLTGADILLVEDIIDSGVTARMLLDKLSAHKPKSVRICALLDKTGGRTLDVRPDYVGFSIPNKFVIGYGLDYKNKYRTLPFIAVLDDRTQS</sequence>
<evidence type="ECO:0000256" key="13">
    <source>
        <dbReference type="ARBA" id="ARBA00048811"/>
    </source>
</evidence>
<dbReference type="Proteomes" id="UP000027059">
    <property type="component" value="Chromosome"/>
</dbReference>
<comment type="pathway">
    <text evidence="3 15">Purine metabolism; IMP biosynthesis via salvage pathway; IMP from hypoxanthine: step 1/1.</text>
</comment>
<proteinExistence type="inferred from homology"/>
<keyword evidence="7 15" id="KW-0328">Glycosyltransferase</keyword>
<dbReference type="SUPFAM" id="SSF53271">
    <property type="entry name" value="PRTase-like"/>
    <property type="match status" value="1"/>
</dbReference>
<dbReference type="GO" id="GO:0052657">
    <property type="term" value="F:guanine phosphoribosyltransferase activity"/>
    <property type="evidence" value="ECO:0007669"/>
    <property type="project" value="RHEA"/>
</dbReference>
<keyword evidence="6 15" id="KW-0963">Cytoplasm</keyword>
<comment type="catalytic activity">
    <reaction evidence="13">
        <text>GMP + diphosphate = guanine + 5-phospho-alpha-D-ribose 1-diphosphate</text>
        <dbReference type="Rhea" id="RHEA:25424"/>
        <dbReference type="ChEBI" id="CHEBI:16235"/>
        <dbReference type="ChEBI" id="CHEBI:33019"/>
        <dbReference type="ChEBI" id="CHEBI:58017"/>
        <dbReference type="ChEBI" id="CHEBI:58115"/>
        <dbReference type="EC" id="2.4.2.8"/>
    </reaction>
    <physiologicalReaction direction="right-to-left" evidence="13">
        <dbReference type="Rhea" id="RHEA:25426"/>
    </physiologicalReaction>
</comment>
<dbReference type="OrthoDB" id="9802824at2"/>
<dbReference type="InterPro" id="IPR005904">
    <property type="entry name" value="Hxn_phspho_trans"/>
</dbReference>
<evidence type="ECO:0000256" key="12">
    <source>
        <dbReference type="ARBA" id="ARBA00022842"/>
    </source>
</evidence>